<sequence length="876" mass="96200">MADTRPLQSAQCVGEMIHAGVDFSKLRAMIENIAADPKALITFCAEHAPGSATLGLIEASNVGLNLAERCGKAIDVMFASDRYKDITGIKIGLNHTPAMVLTDTFKQLLLSSPVLTPAGVAAVRDNVKAKGGCTISVLYQAHHLKDGSVAGSHVEVIVTPDNEEDGPPLALSLVLTLPNDEKWKNARAIIQQLTGCDNLDPPAPDSDLSKAFCGPPGTRALGPDNVMLVLPRDKWAATLAEYLARNKLEAVNTEPDCEIGVHTHPTEAITTHEGDVYAMSVFKQLETLSRTSIEGGNLLSYGSHLGMHSCVTNAVRLLACALPDKFKAPENRFVSAKKLIDVLVDNGDGFYLAKKRNARINEYDDADVFEQVTPKLVRDHITKIWADENLNRQLTSDLPSWANMYDNFTTSHPDPDARAFYVQIAWAVTHHLENMADDLETVEDMMASVSIRDFAPPLSSPRQEAPTKSFKIGRLASLPDSEKHEIADLIDNALREMEKTPLLTDDEILKAGDEIFRALDEAVTQQVTETYGEEAARALVAQAQRSSRQSGGEAFVSRLETLVEIVEPGSTENLDDVVEPSLTGSPEQRAAAYRAMGIALRLFPSQAKKIKALCWLLLSDPLRIGLGLMVFWQSIRYAHSNDGGRTADLGPEIAGVLLFTMCMPALDTIVDHLAMTSGGQLQRVRPLQYPYRFAQQLPQAAVGGHIIGYTMGLIPGVSSDANVPTRLSSELARLVVGLWSSAALSYYTDRYLFGQEFDHLEMEGSARNTALKALNRMRQDLGTVEHWMRVRIPLATALGLHRETTQFWFRVYDSSDSAIVRNLVGGSQFATFYVSVTLFMMLGGLRYDIEDPRVLRLAPWLFKNKIPITDPEHEEA</sequence>
<protein>
    <submittedName>
        <fullName evidence="1">Uncharacterized protein</fullName>
    </submittedName>
</protein>
<dbReference type="Proteomes" id="UP000185109">
    <property type="component" value="Plasmid pRsp8C3a"/>
</dbReference>
<evidence type="ECO:0000313" key="1">
    <source>
        <dbReference type="EMBL" id="APO77158.1"/>
    </source>
</evidence>
<keyword evidence="1" id="KW-0614">Plasmid</keyword>
<dbReference type="AlphaFoldDB" id="A0A1L5PAG6"/>
<gene>
    <name evidence="1" type="ORF">AM571_PA00275</name>
</gene>
<dbReference type="EMBL" id="CP017242">
    <property type="protein sequence ID" value="APO77158.1"/>
    <property type="molecule type" value="Genomic_DNA"/>
</dbReference>
<reference evidence="1 2" key="1">
    <citation type="submission" date="2016-09" db="EMBL/GenBank/DDBJ databases">
        <title>The complete genome sequences of Rhizobium gallicum, symbiovars gallicum and phaseoli, symbionts associated to common bean (Phaseolus vulgaris).</title>
        <authorList>
            <person name="Bustos P."/>
            <person name="Santamaria R.I."/>
            <person name="Perez-Carrascal O.M."/>
            <person name="Juarez S."/>
            <person name="Lozano L."/>
            <person name="Martinez-Flores I."/>
            <person name="Martinez-Romero E."/>
            <person name="Cevallos M."/>
            <person name="Romero D."/>
            <person name="Davila G."/>
            <person name="Gonzalez V."/>
        </authorList>
    </citation>
    <scope>NUCLEOTIDE SEQUENCE [LARGE SCALE GENOMIC DNA]</scope>
    <source>
        <strain evidence="1 2">8C-3</strain>
        <plasmid evidence="2">Plasmid prsp8c3a</plasmid>
    </source>
</reference>
<proteinExistence type="predicted"/>
<organism evidence="1 2">
    <name type="scientific">Rhizobium etli 8C-3</name>
    <dbReference type="NCBI Taxonomy" id="538025"/>
    <lineage>
        <taxon>Bacteria</taxon>
        <taxon>Pseudomonadati</taxon>
        <taxon>Pseudomonadota</taxon>
        <taxon>Alphaproteobacteria</taxon>
        <taxon>Hyphomicrobiales</taxon>
        <taxon>Rhizobiaceae</taxon>
        <taxon>Rhizobium/Agrobacterium group</taxon>
        <taxon>Rhizobium</taxon>
    </lineage>
</organism>
<name>A0A1L5PAG6_RHIET</name>
<geneLocation type="plasmid" evidence="2">
    <name>prsp8c3a</name>
</geneLocation>
<accession>A0A1L5PAG6</accession>
<evidence type="ECO:0000313" key="2">
    <source>
        <dbReference type="Proteomes" id="UP000185109"/>
    </source>
</evidence>